<keyword evidence="9" id="KW-1185">Reference proteome</keyword>
<dbReference type="GO" id="GO:0003677">
    <property type="term" value="F:DNA binding"/>
    <property type="evidence" value="ECO:0007669"/>
    <property type="project" value="UniProtKB-KW"/>
</dbReference>
<dbReference type="Proteomes" id="UP000662939">
    <property type="component" value="Chromosome"/>
</dbReference>
<dbReference type="PANTHER" id="PTHR43133:SF8">
    <property type="entry name" value="RNA POLYMERASE SIGMA FACTOR HI_1459-RELATED"/>
    <property type="match status" value="1"/>
</dbReference>
<protein>
    <recommendedName>
        <fullName evidence="10">Sigma-70 family RNA polymerase sigma factor</fullName>
    </recommendedName>
</protein>
<dbReference type="Gene3D" id="1.10.1740.10">
    <property type="match status" value="1"/>
</dbReference>
<dbReference type="EMBL" id="CP070496">
    <property type="protein sequence ID" value="QSB03913.1"/>
    <property type="molecule type" value="Genomic_DNA"/>
</dbReference>
<dbReference type="Pfam" id="PF08281">
    <property type="entry name" value="Sigma70_r4_2"/>
    <property type="match status" value="1"/>
</dbReference>
<feature type="domain" description="Helix-turn-helix conjugative transposon-like" evidence="7">
    <location>
        <begin position="10"/>
        <end position="37"/>
    </location>
</feature>
<dbReference type="GO" id="GO:0016987">
    <property type="term" value="F:sigma factor activity"/>
    <property type="evidence" value="ECO:0007669"/>
    <property type="project" value="UniProtKB-KW"/>
</dbReference>
<evidence type="ECO:0000256" key="2">
    <source>
        <dbReference type="ARBA" id="ARBA00023015"/>
    </source>
</evidence>
<dbReference type="InterPro" id="IPR036388">
    <property type="entry name" value="WH-like_DNA-bd_sf"/>
</dbReference>
<dbReference type="KEGG" id="nav:JQS30_08745"/>
<evidence type="ECO:0000313" key="8">
    <source>
        <dbReference type="EMBL" id="QSB03913.1"/>
    </source>
</evidence>
<evidence type="ECO:0000256" key="1">
    <source>
        <dbReference type="ARBA" id="ARBA00010641"/>
    </source>
</evidence>
<keyword evidence="3" id="KW-0731">Sigma factor</keyword>
<evidence type="ECO:0000256" key="4">
    <source>
        <dbReference type="ARBA" id="ARBA00023125"/>
    </source>
</evidence>
<keyword evidence="4" id="KW-0238">DNA-binding</keyword>
<evidence type="ECO:0000256" key="5">
    <source>
        <dbReference type="ARBA" id="ARBA00023163"/>
    </source>
</evidence>
<name>A0A895XK33_9ACTN</name>
<dbReference type="Gene3D" id="1.10.10.10">
    <property type="entry name" value="Winged helix-like DNA-binding domain superfamily/Winged helix DNA-binding domain"/>
    <property type="match status" value="1"/>
</dbReference>
<dbReference type="CDD" id="cd06171">
    <property type="entry name" value="Sigma70_r4"/>
    <property type="match status" value="1"/>
</dbReference>
<dbReference type="SUPFAM" id="SSF88946">
    <property type="entry name" value="Sigma2 domain of RNA polymerase sigma factors"/>
    <property type="match status" value="1"/>
</dbReference>
<evidence type="ECO:0000259" key="6">
    <source>
        <dbReference type="Pfam" id="PF08281"/>
    </source>
</evidence>
<dbReference type="InterPro" id="IPR013249">
    <property type="entry name" value="RNA_pol_sigma70_r4_t2"/>
</dbReference>
<evidence type="ECO:0000259" key="7">
    <source>
        <dbReference type="Pfam" id="PF12645"/>
    </source>
</evidence>
<evidence type="ECO:0000256" key="3">
    <source>
        <dbReference type="ARBA" id="ARBA00023082"/>
    </source>
</evidence>
<dbReference type="InterPro" id="IPR024760">
    <property type="entry name" value="HTH_dom_conjug_TS-like"/>
</dbReference>
<sequence length="167" mass="18489">MTVDAEVVALVRRAQAGDTLAMNDLLDHVAPYVASLCGPIALSEGSDAAQEALITVFRSLKTLRDPAALYGWVRQISVRTAIRMASRHRKSVPGDLSELPASGHAHLHSDILDVLNRLSPEHRAILLLRDRFGLTEHEAAEHLNLEVGTVKSRLHRARDYFRKAWTS</sequence>
<organism evidence="8 9">
    <name type="scientific">Natronoglycomyces albus</name>
    <dbReference type="NCBI Taxonomy" id="2811108"/>
    <lineage>
        <taxon>Bacteria</taxon>
        <taxon>Bacillati</taxon>
        <taxon>Actinomycetota</taxon>
        <taxon>Actinomycetes</taxon>
        <taxon>Glycomycetales</taxon>
        <taxon>Glycomycetaceae</taxon>
        <taxon>Natronoglycomyces</taxon>
    </lineage>
</organism>
<gene>
    <name evidence="8" type="ORF">JQS30_08745</name>
</gene>
<dbReference type="InterPro" id="IPR013324">
    <property type="entry name" value="RNA_pol_sigma_r3/r4-like"/>
</dbReference>
<proteinExistence type="inferred from homology"/>
<dbReference type="RefSeq" id="WP_213169911.1">
    <property type="nucleotide sequence ID" value="NZ_CP070496.1"/>
</dbReference>
<comment type="similarity">
    <text evidence="1">Belongs to the sigma-70 factor family. ECF subfamily.</text>
</comment>
<dbReference type="Pfam" id="PF12645">
    <property type="entry name" value="HTH_16"/>
    <property type="match status" value="1"/>
</dbReference>
<dbReference type="InterPro" id="IPR013325">
    <property type="entry name" value="RNA_pol_sigma_r2"/>
</dbReference>
<accession>A0A895XK33</accession>
<dbReference type="GO" id="GO:0006352">
    <property type="term" value="P:DNA-templated transcription initiation"/>
    <property type="evidence" value="ECO:0007669"/>
    <property type="project" value="InterPro"/>
</dbReference>
<dbReference type="SUPFAM" id="SSF88659">
    <property type="entry name" value="Sigma3 and sigma4 domains of RNA polymerase sigma factors"/>
    <property type="match status" value="1"/>
</dbReference>
<keyword evidence="5" id="KW-0804">Transcription</keyword>
<dbReference type="InterPro" id="IPR039425">
    <property type="entry name" value="RNA_pol_sigma-70-like"/>
</dbReference>
<evidence type="ECO:0008006" key="10">
    <source>
        <dbReference type="Google" id="ProtNLM"/>
    </source>
</evidence>
<dbReference type="PANTHER" id="PTHR43133">
    <property type="entry name" value="RNA POLYMERASE ECF-TYPE SIGMA FACTO"/>
    <property type="match status" value="1"/>
</dbReference>
<dbReference type="AlphaFoldDB" id="A0A895XK33"/>
<keyword evidence="2" id="KW-0805">Transcription regulation</keyword>
<reference evidence="8" key="1">
    <citation type="submission" date="2021-02" db="EMBL/GenBank/DDBJ databases">
        <title>Natronoglycomyces albus gen. nov., sp. nov, a haloalkaliphilic actinobacterium from a soda solonchak soil.</title>
        <authorList>
            <person name="Sorokin D.Y."/>
            <person name="Khijniak T.V."/>
            <person name="Zakharycheva A.P."/>
            <person name="Boueva O.V."/>
            <person name="Ariskina E.V."/>
            <person name="Hahnke R.L."/>
            <person name="Bunk B."/>
            <person name="Sproer C."/>
            <person name="Schumann P."/>
            <person name="Evtushenko L.I."/>
            <person name="Kublanov I.V."/>
        </authorList>
    </citation>
    <scope>NUCLEOTIDE SEQUENCE</scope>
    <source>
        <strain evidence="8">DSM 106290</strain>
    </source>
</reference>
<feature type="domain" description="RNA polymerase sigma factor 70 region 4 type 2" evidence="6">
    <location>
        <begin position="110"/>
        <end position="158"/>
    </location>
</feature>
<evidence type="ECO:0000313" key="9">
    <source>
        <dbReference type="Proteomes" id="UP000662939"/>
    </source>
</evidence>